<reference evidence="1" key="1">
    <citation type="journal article" date="2015" name="Nature">
        <title>Complex archaea that bridge the gap between prokaryotes and eukaryotes.</title>
        <authorList>
            <person name="Spang A."/>
            <person name="Saw J.H."/>
            <person name="Jorgensen S.L."/>
            <person name="Zaremba-Niedzwiedzka K."/>
            <person name="Martijn J."/>
            <person name="Lind A.E."/>
            <person name="van Eijk R."/>
            <person name="Schleper C."/>
            <person name="Guy L."/>
            <person name="Ettema T.J."/>
        </authorList>
    </citation>
    <scope>NUCLEOTIDE SEQUENCE</scope>
</reference>
<sequence length="47" mass="5489">MSEEDQELARLLANIKRDEREGVAYPKIYDKNGKQVLKFIRQHSPSS</sequence>
<name>A0A0F8WL68_9ZZZZ</name>
<dbReference type="EMBL" id="LAZR01064389">
    <property type="protein sequence ID" value="KKK57622.1"/>
    <property type="molecule type" value="Genomic_DNA"/>
</dbReference>
<evidence type="ECO:0000313" key="1">
    <source>
        <dbReference type="EMBL" id="KKK57622.1"/>
    </source>
</evidence>
<proteinExistence type="predicted"/>
<comment type="caution">
    <text evidence="1">The sequence shown here is derived from an EMBL/GenBank/DDBJ whole genome shotgun (WGS) entry which is preliminary data.</text>
</comment>
<gene>
    <name evidence="1" type="ORF">LCGC14_3052660</name>
</gene>
<protein>
    <submittedName>
        <fullName evidence="1">Uncharacterized protein</fullName>
    </submittedName>
</protein>
<organism evidence="1">
    <name type="scientific">marine sediment metagenome</name>
    <dbReference type="NCBI Taxonomy" id="412755"/>
    <lineage>
        <taxon>unclassified sequences</taxon>
        <taxon>metagenomes</taxon>
        <taxon>ecological metagenomes</taxon>
    </lineage>
</organism>
<accession>A0A0F8WL68</accession>
<dbReference type="AlphaFoldDB" id="A0A0F8WL68"/>